<proteinExistence type="predicted"/>
<dbReference type="Gene3D" id="2.40.128.20">
    <property type="match status" value="1"/>
</dbReference>
<reference evidence="2" key="1">
    <citation type="journal article" date="2019" name="Int. J. Syst. Evol. Microbiol.">
        <title>The Global Catalogue of Microorganisms (GCM) 10K type strain sequencing project: providing services to taxonomists for standard genome sequencing and annotation.</title>
        <authorList>
            <consortium name="The Broad Institute Genomics Platform"/>
            <consortium name="The Broad Institute Genome Sequencing Center for Infectious Disease"/>
            <person name="Wu L."/>
            <person name="Ma J."/>
        </authorList>
    </citation>
    <scope>NUCLEOTIDE SEQUENCE [LARGE SCALE GENOMIC DNA]</scope>
    <source>
        <strain evidence="2">CGMCC 4.1434</strain>
    </source>
</reference>
<dbReference type="Pfam" id="PF09148">
    <property type="entry name" value="DUF1934"/>
    <property type="match status" value="1"/>
</dbReference>
<evidence type="ECO:0000313" key="2">
    <source>
        <dbReference type="Proteomes" id="UP001596109"/>
    </source>
</evidence>
<accession>A0ABW0TID0</accession>
<gene>
    <name evidence="1" type="ORF">ACFPRA_09950</name>
</gene>
<organism evidence="1 2">
    <name type="scientific">Sporosarcina soli</name>
    <dbReference type="NCBI Taxonomy" id="334736"/>
    <lineage>
        <taxon>Bacteria</taxon>
        <taxon>Bacillati</taxon>
        <taxon>Bacillota</taxon>
        <taxon>Bacilli</taxon>
        <taxon>Bacillales</taxon>
        <taxon>Caryophanaceae</taxon>
        <taxon>Sporosarcina</taxon>
    </lineage>
</organism>
<comment type="caution">
    <text evidence="1">The sequence shown here is derived from an EMBL/GenBank/DDBJ whole genome shotgun (WGS) entry which is preliminary data.</text>
</comment>
<keyword evidence="2" id="KW-1185">Reference proteome</keyword>
<dbReference type="InterPro" id="IPR012674">
    <property type="entry name" value="Calycin"/>
</dbReference>
<dbReference type="EMBL" id="JBHSNO010000005">
    <property type="protein sequence ID" value="MFC5589211.1"/>
    <property type="molecule type" value="Genomic_DNA"/>
</dbReference>
<evidence type="ECO:0000313" key="1">
    <source>
        <dbReference type="EMBL" id="MFC5589211.1"/>
    </source>
</evidence>
<dbReference type="InterPro" id="IPR015231">
    <property type="entry name" value="DUF1934"/>
</dbReference>
<dbReference type="Proteomes" id="UP001596109">
    <property type="component" value="Unassembled WGS sequence"/>
</dbReference>
<sequence length="147" mass="16424">MDLQDRVRTVAIRLHSSIQHPGQDKETHEMHLTGELIDKKGITYLRYEEKQDGSRVSTTIKFGEEESLILRGGAVSMRLPFAINEERMGTYGSGPATFDLLVKTNGLEISKNADDTGGRFDVQYELHGEGALLGTYELTITYMEGTQ</sequence>
<protein>
    <submittedName>
        <fullName evidence="1">DUF1934 domain-containing protein</fullName>
    </submittedName>
</protein>
<dbReference type="SUPFAM" id="SSF50814">
    <property type="entry name" value="Lipocalins"/>
    <property type="match status" value="1"/>
</dbReference>
<name>A0ABW0TID0_9BACL</name>
<dbReference type="RefSeq" id="WP_381433512.1">
    <property type="nucleotide sequence ID" value="NZ_JBHSNO010000005.1"/>
</dbReference>